<feature type="region of interest" description="Disordered" evidence="1">
    <location>
        <begin position="138"/>
        <end position="166"/>
    </location>
</feature>
<dbReference type="Proteomes" id="UP000000768">
    <property type="component" value="Chromosome 4"/>
</dbReference>
<gene>
    <name evidence="2" type="ORF">SORBI_3004G262550</name>
</gene>
<feature type="compositionally biased region" description="Basic and acidic residues" evidence="1">
    <location>
        <begin position="80"/>
        <end position="89"/>
    </location>
</feature>
<dbReference type="InParanoid" id="A0A1Z5RPK3"/>
<dbReference type="EMBL" id="CM000763">
    <property type="protein sequence ID" value="OQU85521.1"/>
    <property type="molecule type" value="Genomic_DNA"/>
</dbReference>
<feature type="compositionally biased region" description="Basic residues" evidence="1">
    <location>
        <begin position="150"/>
        <end position="160"/>
    </location>
</feature>
<feature type="region of interest" description="Disordered" evidence="1">
    <location>
        <begin position="65"/>
        <end position="107"/>
    </location>
</feature>
<dbReference type="AlphaFoldDB" id="A0A1Z5RPK3"/>
<evidence type="ECO:0000256" key="1">
    <source>
        <dbReference type="SAM" id="MobiDB-lite"/>
    </source>
</evidence>
<proteinExistence type="predicted"/>
<keyword evidence="3" id="KW-1185">Reference proteome</keyword>
<protein>
    <submittedName>
        <fullName evidence="2">Uncharacterized protein</fullName>
    </submittedName>
</protein>
<organism evidence="2 3">
    <name type="scientific">Sorghum bicolor</name>
    <name type="common">Sorghum</name>
    <name type="synonym">Sorghum vulgare</name>
    <dbReference type="NCBI Taxonomy" id="4558"/>
    <lineage>
        <taxon>Eukaryota</taxon>
        <taxon>Viridiplantae</taxon>
        <taxon>Streptophyta</taxon>
        <taxon>Embryophyta</taxon>
        <taxon>Tracheophyta</taxon>
        <taxon>Spermatophyta</taxon>
        <taxon>Magnoliopsida</taxon>
        <taxon>Liliopsida</taxon>
        <taxon>Poales</taxon>
        <taxon>Poaceae</taxon>
        <taxon>PACMAD clade</taxon>
        <taxon>Panicoideae</taxon>
        <taxon>Andropogonodae</taxon>
        <taxon>Andropogoneae</taxon>
        <taxon>Sorghinae</taxon>
        <taxon>Sorghum</taxon>
    </lineage>
</organism>
<accession>A0A1Z5RPK3</accession>
<evidence type="ECO:0000313" key="2">
    <source>
        <dbReference type="EMBL" id="OQU85521.1"/>
    </source>
</evidence>
<name>A0A1Z5RPK3_SORBI</name>
<reference evidence="3" key="2">
    <citation type="journal article" date="2018" name="Plant J.">
        <title>The Sorghum bicolor reference genome: improved assembly, gene annotations, a transcriptome atlas, and signatures of genome organization.</title>
        <authorList>
            <person name="McCormick R.F."/>
            <person name="Truong S.K."/>
            <person name="Sreedasyam A."/>
            <person name="Jenkins J."/>
            <person name="Shu S."/>
            <person name="Sims D."/>
            <person name="Kennedy M."/>
            <person name="Amirebrahimi M."/>
            <person name="Weers B.D."/>
            <person name="McKinley B."/>
            <person name="Mattison A."/>
            <person name="Morishige D.T."/>
            <person name="Grimwood J."/>
            <person name="Schmutz J."/>
            <person name="Mullet J.E."/>
        </authorList>
    </citation>
    <scope>NUCLEOTIDE SEQUENCE [LARGE SCALE GENOMIC DNA]</scope>
    <source>
        <strain evidence="3">cv. BTx623</strain>
    </source>
</reference>
<feature type="compositionally biased region" description="Basic and acidic residues" evidence="1">
    <location>
        <begin position="138"/>
        <end position="149"/>
    </location>
</feature>
<sequence>MDVETTVSLGRSTVGESILHVKKSVRGGLQPTILCCAERTKKKRFARVNGPMFCLPHAVSCRLNPESMQQPPAPIKNAKKREPQLHKSTQDASLPGRMPGLAVPEHKPSVAPRSSCCEILHNGTPGCGRIVQARRYEEKDTARECTEKTKSRKWKRTRRRGREEDD</sequence>
<evidence type="ECO:0000313" key="3">
    <source>
        <dbReference type="Proteomes" id="UP000000768"/>
    </source>
</evidence>
<reference evidence="2 3" key="1">
    <citation type="journal article" date="2009" name="Nature">
        <title>The Sorghum bicolor genome and the diversification of grasses.</title>
        <authorList>
            <person name="Paterson A.H."/>
            <person name="Bowers J.E."/>
            <person name="Bruggmann R."/>
            <person name="Dubchak I."/>
            <person name="Grimwood J."/>
            <person name="Gundlach H."/>
            <person name="Haberer G."/>
            <person name="Hellsten U."/>
            <person name="Mitros T."/>
            <person name="Poliakov A."/>
            <person name="Schmutz J."/>
            <person name="Spannagl M."/>
            <person name="Tang H."/>
            <person name="Wang X."/>
            <person name="Wicker T."/>
            <person name="Bharti A.K."/>
            <person name="Chapman J."/>
            <person name="Feltus F.A."/>
            <person name="Gowik U."/>
            <person name="Grigoriev I.V."/>
            <person name="Lyons E."/>
            <person name="Maher C.A."/>
            <person name="Martis M."/>
            <person name="Narechania A."/>
            <person name="Otillar R.P."/>
            <person name="Penning B.W."/>
            <person name="Salamov A.A."/>
            <person name="Wang Y."/>
            <person name="Zhang L."/>
            <person name="Carpita N.C."/>
            <person name="Freeling M."/>
            <person name="Gingle A.R."/>
            <person name="Hash C.T."/>
            <person name="Keller B."/>
            <person name="Klein P."/>
            <person name="Kresovich S."/>
            <person name="McCann M.C."/>
            <person name="Ming R."/>
            <person name="Peterson D.G."/>
            <person name="Mehboob-ur-Rahman"/>
            <person name="Ware D."/>
            <person name="Westhoff P."/>
            <person name="Mayer K.F."/>
            <person name="Messing J."/>
            <person name="Rokhsar D.S."/>
        </authorList>
    </citation>
    <scope>NUCLEOTIDE SEQUENCE [LARGE SCALE GENOMIC DNA]</scope>
    <source>
        <strain evidence="3">cv. BTx623</strain>
    </source>
</reference>
<dbReference type="Gramene" id="OQU85521">
    <property type="protein sequence ID" value="OQU85521"/>
    <property type="gene ID" value="SORBI_3004G262550"/>
</dbReference>